<gene>
    <name evidence="2" type="ORF">OBBRIDRAFT_732569</name>
</gene>
<sequence>MSICSGNGEYWDHGNAYQAELDNSSSRTYKRSDVRTRRDRLRALHRNWQDQMPSLTTAYLRWKHSATTATSSEDVSMEESDTFHVQALWTHHRDDKFVVVQRDNELANVSLMHCGLLGCSPVISSVAISLDTLELYHRLRRRHAQLSVQPMVKALCDIHNTTYSAVLREQFSAAFEVYLDILRRVQAMADSVLGHSIPDWWAKHGCPCCNLKLDGEENLRPERLLAMDGNNSAKRIARAGTEDERTFHSDYFLSREEVDRFKDEVKRRVTVSKKDEESELSEDDDAPWIAEEAPGEAPDEQSKSTPCTERWKASAAEHEKCALDTYESTGIFVSACRHGLIQKACEMVRSGEL</sequence>
<evidence type="ECO:0008006" key="4">
    <source>
        <dbReference type="Google" id="ProtNLM"/>
    </source>
</evidence>
<dbReference type="OrthoDB" id="3251205at2759"/>
<dbReference type="AlphaFoldDB" id="A0A8E2ARA1"/>
<organism evidence="2 3">
    <name type="scientific">Obba rivulosa</name>
    <dbReference type="NCBI Taxonomy" id="1052685"/>
    <lineage>
        <taxon>Eukaryota</taxon>
        <taxon>Fungi</taxon>
        <taxon>Dikarya</taxon>
        <taxon>Basidiomycota</taxon>
        <taxon>Agaricomycotina</taxon>
        <taxon>Agaricomycetes</taxon>
        <taxon>Polyporales</taxon>
        <taxon>Gelatoporiaceae</taxon>
        <taxon>Obba</taxon>
    </lineage>
</organism>
<feature type="compositionally biased region" description="Acidic residues" evidence="1">
    <location>
        <begin position="277"/>
        <end position="286"/>
    </location>
</feature>
<reference evidence="2 3" key="1">
    <citation type="submission" date="2016-07" db="EMBL/GenBank/DDBJ databases">
        <title>Draft genome of the white-rot fungus Obba rivulosa 3A-2.</title>
        <authorList>
            <consortium name="DOE Joint Genome Institute"/>
            <person name="Miettinen O."/>
            <person name="Riley R."/>
            <person name="Acob R."/>
            <person name="Barry K."/>
            <person name="Cullen D."/>
            <person name="De Vries R."/>
            <person name="Hainaut M."/>
            <person name="Hatakka A."/>
            <person name="Henrissat B."/>
            <person name="Hilden K."/>
            <person name="Kuo R."/>
            <person name="Labutti K."/>
            <person name="Lipzen A."/>
            <person name="Makela M.R."/>
            <person name="Sandor L."/>
            <person name="Spatafora J.W."/>
            <person name="Grigoriev I.V."/>
            <person name="Hibbett D.S."/>
        </authorList>
    </citation>
    <scope>NUCLEOTIDE SEQUENCE [LARGE SCALE GENOMIC DNA]</scope>
    <source>
        <strain evidence="2 3">3A-2</strain>
    </source>
</reference>
<dbReference type="Pfam" id="PF18758">
    <property type="entry name" value="KDZ"/>
    <property type="match status" value="1"/>
</dbReference>
<protein>
    <recommendedName>
        <fullName evidence="4">CxC1-like cysteine cluster associated with KDZ transposases domain-containing protein</fullName>
    </recommendedName>
</protein>
<evidence type="ECO:0000256" key="1">
    <source>
        <dbReference type="SAM" id="MobiDB-lite"/>
    </source>
</evidence>
<keyword evidence="3" id="KW-1185">Reference proteome</keyword>
<dbReference type="PANTHER" id="PTHR33096">
    <property type="entry name" value="CXC2 DOMAIN-CONTAINING PROTEIN"/>
    <property type="match status" value="1"/>
</dbReference>
<feature type="region of interest" description="Disordered" evidence="1">
    <location>
        <begin position="272"/>
        <end position="311"/>
    </location>
</feature>
<name>A0A8E2ARA1_9APHY</name>
<dbReference type="InterPro" id="IPR040521">
    <property type="entry name" value="KDZ"/>
</dbReference>
<evidence type="ECO:0000313" key="3">
    <source>
        <dbReference type="Proteomes" id="UP000250043"/>
    </source>
</evidence>
<dbReference type="EMBL" id="KV722426">
    <property type="protein sequence ID" value="OCH89491.1"/>
    <property type="molecule type" value="Genomic_DNA"/>
</dbReference>
<accession>A0A8E2ARA1</accession>
<dbReference type="PANTHER" id="PTHR33096:SF1">
    <property type="entry name" value="CXC1-LIKE CYSTEINE CLUSTER ASSOCIATED WITH KDZ TRANSPOSASES DOMAIN-CONTAINING PROTEIN"/>
    <property type="match status" value="1"/>
</dbReference>
<dbReference type="Proteomes" id="UP000250043">
    <property type="component" value="Unassembled WGS sequence"/>
</dbReference>
<proteinExistence type="predicted"/>
<evidence type="ECO:0000313" key="2">
    <source>
        <dbReference type="EMBL" id="OCH89491.1"/>
    </source>
</evidence>